<dbReference type="Gene3D" id="3.90.870.10">
    <property type="entry name" value="DHBP synthase"/>
    <property type="match status" value="1"/>
</dbReference>
<protein>
    <recommendedName>
        <fullName evidence="4 13">Threonylcarbamoyl-AMP synthase</fullName>
        <shortName evidence="13">TC-AMP synthase</shortName>
        <ecNumber evidence="3 13">2.7.7.87</ecNumber>
    </recommendedName>
    <alternativeName>
        <fullName evidence="11 13">L-threonylcarbamoyladenylate synthase</fullName>
    </alternativeName>
</protein>
<evidence type="ECO:0000256" key="5">
    <source>
        <dbReference type="ARBA" id="ARBA00022490"/>
    </source>
</evidence>
<dbReference type="RefSeq" id="WP_153117122.1">
    <property type="nucleotide sequence ID" value="NZ_JACIGE010000001.1"/>
</dbReference>
<dbReference type="InterPro" id="IPR017945">
    <property type="entry name" value="DHBP_synth_RibB-like_a/b_dom"/>
</dbReference>
<keyword evidence="6 13" id="KW-0808">Transferase</keyword>
<keyword evidence="17" id="KW-1185">Reference proteome</keyword>
<dbReference type="EMBL" id="JACIGE010000001">
    <property type="protein sequence ID" value="MBB4245709.1"/>
    <property type="molecule type" value="Genomic_DNA"/>
</dbReference>
<dbReference type="InterPro" id="IPR010923">
    <property type="entry name" value="T(6)A37_SUA5"/>
</dbReference>
<comment type="similarity">
    <text evidence="2 13">Belongs to the SUA5 family.</text>
</comment>
<keyword evidence="7 13" id="KW-0819">tRNA processing</keyword>
<evidence type="ECO:0000256" key="1">
    <source>
        <dbReference type="ARBA" id="ARBA00004496"/>
    </source>
</evidence>
<comment type="function">
    <text evidence="13">Required for the formation of a threonylcarbamoyl group on adenosine at position 37 (t(6)A37) in tRNAs that read codons beginning with adenine.</text>
</comment>
<dbReference type="Pfam" id="PF01300">
    <property type="entry name" value="Sua5_yciO_yrdC"/>
    <property type="match status" value="1"/>
</dbReference>
<feature type="binding site" evidence="14">
    <location>
        <position position="56"/>
    </location>
    <ligand>
        <name>L-threonine</name>
        <dbReference type="ChEBI" id="CHEBI:57926"/>
    </ligand>
</feature>
<feature type="binding site" evidence="14">
    <location>
        <position position="242"/>
    </location>
    <ligand>
        <name>ATP</name>
        <dbReference type="ChEBI" id="CHEBI:30616"/>
    </ligand>
</feature>
<feature type="binding site" evidence="14">
    <location>
        <position position="24"/>
    </location>
    <ligand>
        <name>L-threonine</name>
        <dbReference type="ChEBI" id="CHEBI:57926"/>
    </ligand>
</feature>
<dbReference type="EC" id="2.7.7.87" evidence="3 13"/>
<evidence type="ECO:0000256" key="8">
    <source>
        <dbReference type="ARBA" id="ARBA00022695"/>
    </source>
</evidence>
<evidence type="ECO:0000256" key="7">
    <source>
        <dbReference type="ARBA" id="ARBA00022694"/>
    </source>
</evidence>
<dbReference type="AlphaFoldDB" id="A0A840GBR2"/>
<dbReference type="PANTHER" id="PTHR17490:SF16">
    <property type="entry name" value="THREONYLCARBAMOYL-AMP SYNTHASE"/>
    <property type="match status" value="1"/>
</dbReference>
<feature type="domain" description="YrdC-like" evidence="15">
    <location>
        <begin position="2"/>
        <end position="200"/>
    </location>
</feature>
<evidence type="ECO:0000313" key="17">
    <source>
        <dbReference type="Proteomes" id="UP000587070"/>
    </source>
</evidence>
<feature type="binding site" evidence="14">
    <location>
        <position position="110"/>
    </location>
    <ligand>
        <name>L-threonine</name>
        <dbReference type="ChEBI" id="CHEBI:57926"/>
    </ligand>
</feature>
<keyword evidence="9 13" id="KW-0547">Nucleotide-binding</keyword>
<feature type="binding site" evidence="14">
    <location>
        <position position="106"/>
    </location>
    <ligand>
        <name>ATP</name>
        <dbReference type="ChEBI" id="CHEBI:30616"/>
    </ligand>
</feature>
<dbReference type="OrthoDB" id="9814580at2"/>
<dbReference type="InterPro" id="IPR038385">
    <property type="entry name" value="Sua5/YwlC_C"/>
</dbReference>
<sequence>MSAELAEAVRLLQAGKLVALPTETVYGLAADAANPAAVARIFAAKGRPADHPLIVHLPGAGWLERWAREIPPLAWELAEAFWPGPLTLILKRAPGVPDAVTGGQDTVGVRVPAHPLTLELLRAFAAADNKAGPAGGLAAPSANRFGRISPTSAEHVRDELGDAVDLILDGGACPVGIESTILDLSRGAGALPRLLRPGRITPEMITRATGVKVELPGSPDSSASSAQAADAPRVSGSLDAHYAPRTPLRLLATADLDAAAAAASAAGRSLVVLRRQPARSVLAFPATAARVQTRWLPADAEGFARALYAALREADALGAEQIVCEAVPESADWSAVADRLRRAACGAGA</sequence>
<dbReference type="GO" id="GO:0005524">
    <property type="term" value="F:ATP binding"/>
    <property type="evidence" value="ECO:0007669"/>
    <property type="project" value="UniProtKB-UniRule"/>
</dbReference>
<dbReference type="SUPFAM" id="SSF55821">
    <property type="entry name" value="YrdC/RibB"/>
    <property type="match status" value="1"/>
</dbReference>
<dbReference type="InterPro" id="IPR006070">
    <property type="entry name" value="Sua5-like_dom"/>
</dbReference>
<dbReference type="InterPro" id="IPR050156">
    <property type="entry name" value="TC-AMP_synthase_SUA5"/>
</dbReference>
<keyword evidence="8 13" id="KW-0548">Nucleotidyltransferase</keyword>
<evidence type="ECO:0000256" key="14">
    <source>
        <dbReference type="PIRSR" id="PIRSR004930-1"/>
    </source>
</evidence>
<reference evidence="16 17" key="1">
    <citation type="submission" date="2020-08" db="EMBL/GenBank/DDBJ databases">
        <title>Genome sequencing of Purple Non-Sulfur Bacteria from various extreme environments.</title>
        <authorList>
            <person name="Mayer M."/>
        </authorList>
    </citation>
    <scope>NUCLEOTIDE SEQUENCE [LARGE SCALE GENOMIC DNA]</scope>
    <source>
        <strain evidence="16 17">2761</strain>
    </source>
</reference>
<accession>A0A840GBR2</accession>
<dbReference type="GO" id="GO:0008033">
    <property type="term" value="P:tRNA processing"/>
    <property type="evidence" value="ECO:0007669"/>
    <property type="project" value="UniProtKB-KW"/>
</dbReference>
<feature type="binding site" evidence="14">
    <location>
        <position position="149"/>
    </location>
    <ligand>
        <name>ATP</name>
        <dbReference type="ChEBI" id="CHEBI:30616"/>
    </ligand>
</feature>
<comment type="catalytic activity">
    <reaction evidence="12 13">
        <text>L-threonine + hydrogencarbonate + ATP = L-threonylcarbamoyladenylate + diphosphate + H2O</text>
        <dbReference type="Rhea" id="RHEA:36407"/>
        <dbReference type="ChEBI" id="CHEBI:15377"/>
        <dbReference type="ChEBI" id="CHEBI:17544"/>
        <dbReference type="ChEBI" id="CHEBI:30616"/>
        <dbReference type="ChEBI" id="CHEBI:33019"/>
        <dbReference type="ChEBI" id="CHEBI:57926"/>
        <dbReference type="ChEBI" id="CHEBI:73682"/>
        <dbReference type="EC" id="2.7.7.87"/>
    </reaction>
</comment>
<dbReference type="PIRSF" id="PIRSF004930">
    <property type="entry name" value="Tln_factor_SUA5"/>
    <property type="match status" value="1"/>
</dbReference>
<dbReference type="NCBIfam" id="TIGR00057">
    <property type="entry name" value="L-threonylcarbamoyladenylate synthase"/>
    <property type="match status" value="1"/>
</dbReference>
<dbReference type="Pfam" id="PF03481">
    <property type="entry name" value="Sua5_C"/>
    <property type="match status" value="1"/>
</dbReference>
<comment type="subcellular location">
    <subcellularLocation>
        <location evidence="1 13">Cytoplasm</location>
    </subcellularLocation>
</comment>
<gene>
    <name evidence="16" type="ORF">GGD90_000058</name>
</gene>
<evidence type="ECO:0000256" key="11">
    <source>
        <dbReference type="ARBA" id="ARBA00029774"/>
    </source>
</evidence>
<dbReference type="GO" id="GO:0006450">
    <property type="term" value="P:regulation of translational fidelity"/>
    <property type="evidence" value="ECO:0007669"/>
    <property type="project" value="TreeGrafter"/>
</dbReference>
<keyword evidence="10 13" id="KW-0067">ATP-binding</keyword>
<feature type="binding site" evidence="14">
    <location>
        <position position="47"/>
    </location>
    <ligand>
        <name>ATP</name>
        <dbReference type="ChEBI" id="CHEBI:30616"/>
    </ligand>
</feature>
<dbReference type="Gene3D" id="3.40.50.11030">
    <property type="entry name" value="Threonylcarbamoyl-AMP synthase, C-terminal domain"/>
    <property type="match status" value="1"/>
</dbReference>
<feature type="binding site" evidence="14">
    <location>
        <position position="139"/>
    </location>
    <ligand>
        <name>L-threonine</name>
        <dbReference type="ChEBI" id="CHEBI:57926"/>
    </ligand>
</feature>
<evidence type="ECO:0000256" key="4">
    <source>
        <dbReference type="ARBA" id="ARBA00015492"/>
    </source>
</evidence>
<feature type="binding site" evidence="14">
    <location>
        <position position="179"/>
    </location>
    <ligand>
        <name>L-threonine</name>
        <dbReference type="ChEBI" id="CHEBI:57926"/>
    </ligand>
</feature>
<dbReference type="GO" id="GO:0003725">
    <property type="term" value="F:double-stranded RNA binding"/>
    <property type="evidence" value="ECO:0007669"/>
    <property type="project" value="UniProtKB-UniRule"/>
</dbReference>
<comment type="caution">
    <text evidence="16">The sequence shown here is derived from an EMBL/GenBank/DDBJ whole genome shotgun (WGS) entry which is preliminary data.</text>
</comment>
<evidence type="ECO:0000256" key="6">
    <source>
        <dbReference type="ARBA" id="ARBA00022679"/>
    </source>
</evidence>
<dbReference type="PROSITE" id="PS51163">
    <property type="entry name" value="YRDC"/>
    <property type="match status" value="1"/>
</dbReference>
<dbReference type="GO" id="GO:0000049">
    <property type="term" value="F:tRNA binding"/>
    <property type="evidence" value="ECO:0007669"/>
    <property type="project" value="TreeGrafter"/>
</dbReference>
<proteinExistence type="inferred from homology"/>
<evidence type="ECO:0000259" key="15">
    <source>
        <dbReference type="PROSITE" id="PS51163"/>
    </source>
</evidence>
<evidence type="ECO:0000256" key="2">
    <source>
        <dbReference type="ARBA" id="ARBA00007663"/>
    </source>
</evidence>
<evidence type="ECO:0000256" key="3">
    <source>
        <dbReference type="ARBA" id="ARBA00012584"/>
    </source>
</evidence>
<feature type="binding site" evidence="14">
    <location>
        <position position="141"/>
    </location>
    <ligand>
        <name>ATP</name>
        <dbReference type="ChEBI" id="CHEBI:30616"/>
    </ligand>
</feature>
<dbReference type="Proteomes" id="UP000587070">
    <property type="component" value="Unassembled WGS sequence"/>
</dbReference>
<dbReference type="PANTHER" id="PTHR17490">
    <property type="entry name" value="SUA5"/>
    <property type="match status" value="1"/>
</dbReference>
<keyword evidence="5 13" id="KW-0963">Cytoplasm</keyword>
<evidence type="ECO:0000313" key="16">
    <source>
        <dbReference type="EMBL" id="MBB4245709.1"/>
    </source>
</evidence>
<evidence type="ECO:0000256" key="10">
    <source>
        <dbReference type="ARBA" id="ARBA00022840"/>
    </source>
</evidence>
<dbReference type="GO" id="GO:0005737">
    <property type="term" value="C:cytoplasm"/>
    <property type="evidence" value="ECO:0007669"/>
    <property type="project" value="UniProtKB-SubCell"/>
</dbReference>
<evidence type="ECO:0000256" key="13">
    <source>
        <dbReference type="PIRNR" id="PIRNR004930"/>
    </source>
</evidence>
<name>A0A840GBR2_RHOTE</name>
<feature type="binding site" evidence="14">
    <location>
        <position position="196"/>
    </location>
    <ligand>
        <name>ATP</name>
        <dbReference type="ChEBI" id="CHEBI:30616"/>
    </ligand>
</feature>
<organism evidence="16 17">
    <name type="scientific">Rhodocyclus tenuis</name>
    <name type="common">Rhodospirillum tenue</name>
    <dbReference type="NCBI Taxonomy" id="1066"/>
    <lineage>
        <taxon>Bacteria</taxon>
        <taxon>Pseudomonadati</taxon>
        <taxon>Pseudomonadota</taxon>
        <taxon>Betaproteobacteria</taxon>
        <taxon>Rhodocyclales</taxon>
        <taxon>Rhodocyclaceae</taxon>
        <taxon>Rhodocyclus</taxon>
    </lineage>
</organism>
<dbReference type="GO" id="GO:0061710">
    <property type="term" value="F:L-threonylcarbamoyladenylate synthase"/>
    <property type="evidence" value="ECO:0007669"/>
    <property type="project" value="UniProtKB-EC"/>
</dbReference>
<evidence type="ECO:0000256" key="9">
    <source>
        <dbReference type="ARBA" id="ARBA00022741"/>
    </source>
</evidence>
<evidence type="ECO:0000256" key="12">
    <source>
        <dbReference type="ARBA" id="ARBA00048366"/>
    </source>
</evidence>
<dbReference type="InterPro" id="IPR005145">
    <property type="entry name" value="Sua5_C"/>
</dbReference>